<protein>
    <submittedName>
        <fullName evidence="1">Uncharacterized protein</fullName>
    </submittedName>
</protein>
<gene>
    <name evidence="1" type="ORF">MNBD_GAMMA26-1796</name>
</gene>
<organism evidence="1">
    <name type="scientific">hydrothermal vent metagenome</name>
    <dbReference type="NCBI Taxonomy" id="652676"/>
    <lineage>
        <taxon>unclassified sequences</taxon>
        <taxon>metagenomes</taxon>
        <taxon>ecological metagenomes</taxon>
    </lineage>
</organism>
<proteinExistence type="predicted"/>
<accession>A0A3B1BFU4</accession>
<sequence>MRPERKPGLFALAFLFLVSAGMVAPALAALQDYGIWMSAISGSSYLRLEERLSDKKDGKKTKRTILESRTRLRTNGIVWDYRFMTFAVQLSYTSTRRTADIGKMDSTLTEFAFTTELFPVWYFPYRPISLYANKNRNTIDGYSDGTREVDITNFGAQWGLWHKILGRTRMSYSGTLRELTDDEQVDDDGASQNHELNVEATKVFRKGQWGESDVNYGYEFDFWNADAENSTYIQNYLFATSRSKLGEKALLSTGTSFFRRSSETTADDLTSSFFSADSSLSVRQTENFSHSYSLRMSRLDSSSSTGYTNYTGNAGFRYRYRHEFNNRWSGNSGAGLTTSFSKRSETGMETRGSGSANGSLAYRRRLANLAISGGYNLSISQPLWATLDGGVGNNMQGAINQTVQVGYTRLDSPLYTDTASASASYGLGYNTSQNYSALYKVESRFSIKSELRTNAKYKLKIPDLGDKSSRISLDSRYIYRFGRNENLDINGQHTLHMRETSDSTWTSFSAKYRSQFLRRANLYFTGRLAWSRVAGDDMDDLDTITGSAALSYTIGKFFTSLSYSFSTLDDGDEPTTDQVIGLLFKRNFSFRL</sequence>
<dbReference type="AlphaFoldDB" id="A0A3B1BFU4"/>
<name>A0A3B1BFU4_9ZZZZ</name>
<reference evidence="1" key="1">
    <citation type="submission" date="2018-06" db="EMBL/GenBank/DDBJ databases">
        <authorList>
            <person name="Zhirakovskaya E."/>
        </authorList>
    </citation>
    <scope>NUCLEOTIDE SEQUENCE</scope>
</reference>
<dbReference type="EMBL" id="UOFX01000080">
    <property type="protein sequence ID" value="VAX10963.1"/>
    <property type="molecule type" value="Genomic_DNA"/>
</dbReference>
<evidence type="ECO:0000313" key="1">
    <source>
        <dbReference type="EMBL" id="VAX10963.1"/>
    </source>
</evidence>